<organism evidence="1 2">
    <name type="scientific">Lepidopterella palustris CBS 459.81</name>
    <dbReference type="NCBI Taxonomy" id="1314670"/>
    <lineage>
        <taxon>Eukaryota</taxon>
        <taxon>Fungi</taxon>
        <taxon>Dikarya</taxon>
        <taxon>Ascomycota</taxon>
        <taxon>Pezizomycotina</taxon>
        <taxon>Dothideomycetes</taxon>
        <taxon>Pleosporomycetidae</taxon>
        <taxon>Mytilinidiales</taxon>
        <taxon>Argynnaceae</taxon>
        <taxon>Lepidopterella</taxon>
    </lineage>
</organism>
<sequence length="210" mass="23774">MGIRVALTNRKPLLETSSDARRRYIWSCLCVRKLRYHQRSSPNCRSQQRDRAPHFFVIGQPSASGSSFVVESGDHGKFRLPHAGRTGAPLFAWYLSETMVHETPFAGKCQAQLFKAKGMKNTAQASLLQQTSDFLSPIFLVVRKAAAWSCRRICKCSRGLPISPQLWLHTRIMLADITGILHSVLQHTKCSRNLVFGRFFQHHNGRPDAL</sequence>
<reference evidence="1 2" key="1">
    <citation type="journal article" date="2016" name="Nat. Commun.">
        <title>Ectomycorrhizal ecology is imprinted in the genome of the dominant symbiotic fungus Cenococcum geophilum.</title>
        <authorList>
            <consortium name="DOE Joint Genome Institute"/>
            <person name="Peter M."/>
            <person name="Kohler A."/>
            <person name="Ohm R.A."/>
            <person name="Kuo A."/>
            <person name="Krutzmann J."/>
            <person name="Morin E."/>
            <person name="Arend M."/>
            <person name="Barry K.W."/>
            <person name="Binder M."/>
            <person name="Choi C."/>
            <person name="Clum A."/>
            <person name="Copeland A."/>
            <person name="Grisel N."/>
            <person name="Haridas S."/>
            <person name="Kipfer T."/>
            <person name="LaButti K."/>
            <person name="Lindquist E."/>
            <person name="Lipzen A."/>
            <person name="Maire R."/>
            <person name="Meier B."/>
            <person name="Mihaltcheva S."/>
            <person name="Molinier V."/>
            <person name="Murat C."/>
            <person name="Poggeler S."/>
            <person name="Quandt C.A."/>
            <person name="Sperisen C."/>
            <person name="Tritt A."/>
            <person name="Tisserant E."/>
            <person name="Crous P.W."/>
            <person name="Henrissat B."/>
            <person name="Nehls U."/>
            <person name="Egli S."/>
            <person name="Spatafora J.W."/>
            <person name="Grigoriev I.V."/>
            <person name="Martin F.M."/>
        </authorList>
    </citation>
    <scope>NUCLEOTIDE SEQUENCE [LARGE SCALE GENOMIC DNA]</scope>
    <source>
        <strain evidence="1 2">CBS 459.81</strain>
    </source>
</reference>
<keyword evidence="2" id="KW-1185">Reference proteome</keyword>
<dbReference type="AlphaFoldDB" id="A0A8E2EF55"/>
<protein>
    <submittedName>
        <fullName evidence="1">Uncharacterized protein</fullName>
    </submittedName>
</protein>
<name>A0A8E2EF55_9PEZI</name>
<evidence type="ECO:0000313" key="2">
    <source>
        <dbReference type="Proteomes" id="UP000250266"/>
    </source>
</evidence>
<accession>A0A8E2EF55</accession>
<proteinExistence type="predicted"/>
<evidence type="ECO:0000313" key="1">
    <source>
        <dbReference type="EMBL" id="OCK82891.1"/>
    </source>
</evidence>
<dbReference type="Proteomes" id="UP000250266">
    <property type="component" value="Unassembled WGS sequence"/>
</dbReference>
<gene>
    <name evidence="1" type="ORF">K432DRAFT_205478</name>
</gene>
<dbReference type="EMBL" id="KV744875">
    <property type="protein sequence ID" value="OCK82891.1"/>
    <property type="molecule type" value="Genomic_DNA"/>
</dbReference>